<dbReference type="OrthoDB" id="206005at2759"/>
<keyword evidence="2" id="KW-0812">Transmembrane</keyword>
<evidence type="ECO:0000256" key="2">
    <source>
        <dbReference type="SAM" id="Phobius"/>
    </source>
</evidence>
<evidence type="ECO:0000313" key="3">
    <source>
        <dbReference type="EMBL" id="KAJ1968476.1"/>
    </source>
</evidence>
<dbReference type="AlphaFoldDB" id="A0A9W8AU43"/>
<organism evidence="3 4">
    <name type="scientific">Dimargaris verticillata</name>
    <dbReference type="NCBI Taxonomy" id="2761393"/>
    <lineage>
        <taxon>Eukaryota</taxon>
        <taxon>Fungi</taxon>
        <taxon>Fungi incertae sedis</taxon>
        <taxon>Zoopagomycota</taxon>
        <taxon>Kickxellomycotina</taxon>
        <taxon>Dimargaritomycetes</taxon>
        <taxon>Dimargaritales</taxon>
        <taxon>Dimargaritaceae</taxon>
        <taxon>Dimargaris</taxon>
    </lineage>
</organism>
<comment type="caution">
    <text evidence="3">The sequence shown here is derived from an EMBL/GenBank/DDBJ whole genome shotgun (WGS) entry which is preliminary data.</text>
</comment>
<dbReference type="Proteomes" id="UP001151582">
    <property type="component" value="Unassembled WGS sequence"/>
</dbReference>
<accession>A0A9W8AU43</accession>
<feature type="region of interest" description="Disordered" evidence="1">
    <location>
        <begin position="154"/>
        <end position="173"/>
    </location>
</feature>
<proteinExistence type="predicted"/>
<feature type="transmembrane region" description="Helical" evidence="2">
    <location>
        <begin position="34"/>
        <end position="55"/>
    </location>
</feature>
<keyword evidence="2" id="KW-0472">Membrane</keyword>
<keyword evidence="2" id="KW-1133">Transmembrane helix</keyword>
<protein>
    <submittedName>
        <fullName evidence="3">Uncharacterized protein</fullName>
    </submittedName>
</protein>
<name>A0A9W8AU43_9FUNG</name>
<evidence type="ECO:0000313" key="4">
    <source>
        <dbReference type="Proteomes" id="UP001151582"/>
    </source>
</evidence>
<keyword evidence="4" id="KW-1185">Reference proteome</keyword>
<evidence type="ECO:0000256" key="1">
    <source>
        <dbReference type="SAM" id="MobiDB-lite"/>
    </source>
</evidence>
<sequence length="173" mass="18283">MALAAVDGAIRGYGVTASGVEMIRRMDGPISQSLTAMVIVGTLLGCGGGVIEDLIQMSKRQWAFRTPTLLQRPNYDMAITFTTVVFYILSTRAWVFSTQHPGLLGSQTLDTAVSAVVPHLSPEMARVCCGLLCATALCVKSFGDYRAYPPISPGPAATAKPATDGASNTKKVQ</sequence>
<reference evidence="3" key="1">
    <citation type="submission" date="2022-07" db="EMBL/GenBank/DDBJ databases">
        <title>Phylogenomic reconstructions and comparative analyses of Kickxellomycotina fungi.</title>
        <authorList>
            <person name="Reynolds N.K."/>
            <person name="Stajich J.E."/>
            <person name="Barry K."/>
            <person name="Grigoriev I.V."/>
            <person name="Crous P."/>
            <person name="Smith M.E."/>
        </authorList>
    </citation>
    <scope>NUCLEOTIDE SEQUENCE</scope>
    <source>
        <strain evidence="3">RSA 567</strain>
    </source>
</reference>
<gene>
    <name evidence="3" type="ORF">H4R34_006263</name>
</gene>
<dbReference type="EMBL" id="JANBQB010002116">
    <property type="protein sequence ID" value="KAJ1968476.1"/>
    <property type="molecule type" value="Genomic_DNA"/>
</dbReference>